<reference evidence="1 2" key="2">
    <citation type="submission" date="2021-08" db="EMBL/GenBank/DDBJ databases">
        <title>Rheinheimera aquimaris sp. nov., isolated from seawater of the East Sea in Korea.</title>
        <authorList>
            <person name="Kim K.H."/>
            <person name="Wenting R."/>
            <person name="Kim K.R."/>
            <person name="Jeon C.O."/>
        </authorList>
    </citation>
    <scope>NUCLEOTIDE SEQUENCE [LARGE SCALE GENOMIC DNA]</scope>
    <source>
        <strain evidence="1 2">MA-13</strain>
    </source>
</reference>
<dbReference type="Proteomes" id="UP000663814">
    <property type="component" value="Unassembled WGS sequence"/>
</dbReference>
<comment type="caution">
    <text evidence="1">The sequence shown here is derived from an EMBL/GenBank/DDBJ whole genome shotgun (WGS) entry which is preliminary data.</text>
</comment>
<name>A0ABS7XAH8_9GAMM</name>
<reference evidence="1 2" key="1">
    <citation type="submission" date="2020-12" db="EMBL/GenBank/DDBJ databases">
        <authorList>
            <person name="Ruan W."/>
            <person name="Khan S.A."/>
            <person name="Jeon C.O."/>
        </authorList>
    </citation>
    <scope>NUCLEOTIDE SEQUENCE [LARGE SCALE GENOMIC DNA]</scope>
    <source>
        <strain evidence="1 2">MA-13</strain>
    </source>
</reference>
<gene>
    <name evidence="1" type="ORF">I4W93_013240</name>
</gene>
<dbReference type="EMBL" id="JAERPS020000004">
    <property type="protein sequence ID" value="MBZ9612563.1"/>
    <property type="molecule type" value="Genomic_DNA"/>
</dbReference>
<proteinExistence type="predicted"/>
<evidence type="ECO:0000313" key="2">
    <source>
        <dbReference type="Proteomes" id="UP000663814"/>
    </source>
</evidence>
<evidence type="ECO:0008006" key="3">
    <source>
        <dbReference type="Google" id="ProtNLM"/>
    </source>
</evidence>
<keyword evidence="2" id="KW-1185">Reference proteome</keyword>
<dbReference type="RefSeq" id="WP_205311323.1">
    <property type="nucleotide sequence ID" value="NZ_JAERPS020000004.1"/>
</dbReference>
<evidence type="ECO:0000313" key="1">
    <source>
        <dbReference type="EMBL" id="MBZ9612563.1"/>
    </source>
</evidence>
<organism evidence="1 2">
    <name type="scientific">Rheinheimera maricola</name>
    <dbReference type="NCBI Taxonomy" id="2793282"/>
    <lineage>
        <taxon>Bacteria</taxon>
        <taxon>Pseudomonadati</taxon>
        <taxon>Pseudomonadota</taxon>
        <taxon>Gammaproteobacteria</taxon>
        <taxon>Chromatiales</taxon>
        <taxon>Chromatiaceae</taxon>
        <taxon>Rheinheimera</taxon>
    </lineage>
</organism>
<sequence>MNKWVLLQPGEHPPALNPEQFIYLAMAQGGILRVMYRFISNIKGNIAGYRVDDNQTPPATLLQNLSPAELPYWVKLRQHLRAKPARYSSNVNLH</sequence>
<protein>
    <recommendedName>
        <fullName evidence="3">WYL domain-containing protein</fullName>
    </recommendedName>
</protein>
<accession>A0ABS7XAH8</accession>